<keyword evidence="2" id="KW-0418">Kinase</keyword>
<gene>
    <name evidence="2" type="ORF">N7450_011579</name>
</gene>
<dbReference type="EMBL" id="JAQJAC010000010">
    <property type="protein sequence ID" value="KAJ5569093.1"/>
    <property type="molecule type" value="Genomic_DNA"/>
</dbReference>
<dbReference type="PANTHER" id="PTHR11909">
    <property type="entry name" value="CASEIN KINASE-RELATED"/>
    <property type="match status" value="1"/>
</dbReference>
<dbReference type="AlphaFoldDB" id="A0AAD6DAJ3"/>
<dbReference type="Gene3D" id="1.10.510.10">
    <property type="entry name" value="Transferase(Phosphotransferase) domain 1"/>
    <property type="match status" value="1"/>
</dbReference>
<reference evidence="2 3" key="1">
    <citation type="journal article" date="2023" name="IMA Fungus">
        <title>Comparative genomic study of the Penicillium genus elucidates a diverse pangenome and 15 lateral gene transfer events.</title>
        <authorList>
            <person name="Petersen C."/>
            <person name="Sorensen T."/>
            <person name="Nielsen M.R."/>
            <person name="Sondergaard T.E."/>
            <person name="Sorensen J.L."/>
            <person name="Fitzpatrick D.A."/>
            <person name="Frisvad J.C."/>
            <person name="Nielsen K.L."/>
        </authorList>
    </citation>
    <scope>NUCLEOTIDE SEQUENCE [LARGE SCALE GENOMIC DNA]</scope>
    <source>
        <strain evidence="2 3">IBT 29057</strain>
    </source>
</reference>
<keyword evidence="3" id="KW-1185">Reference proteome</keyword>
<evidence type="ECO:0000259" key="1">
    <source>
        <dbReference type="PROSITE" id="PS50011"/>
    </source>
</evidence>
<organism evidence="2 3">
    <name type="scientific">Penicillium hetheringtonii</name>
    <dbReference type="NCBI Taxonomy" id="911720"/>
    <lineage>
        <taxon>Eukaryota</taxon>
        <taxon>Fungi</taxon>
        <taxon>Dikarya</taxon>
        <taxon>Ascomycota</taxon>
        <taxon>Pezizomycotina</taxon>
        <taxon>Eurotiomycetes</taxon>
        <taxon>Eurotiomycetidae</taxon>
        <taxon>Eurotiales</taxon>
        <taxon>Aspergillaceae</taxon>
        <taxon>Penicillium</taxon>
    </lineage>
</organism>
<dbReference type="InterPro" id="IPR011009">
    <property type="entry name" value="Kinase-like_dom_sf"/>
</dbReference>
<dbReference type="SUPFAM" id="SSF56112">
    <property type="entry name" value="Protein kinase-like (PK-like)"/>
    <property type="match status" value="1"/>
</dbReference>
<comment type="caution">
    <text evidence="2">The sequence shown here is derived from an EMBL/GenBank/DDBJ whole genome shotgun (WGS) entry which is preliminary data.</text>
</comment>
<protein>
    <submittedName>
        <fullName evidence="2">Kinase-like protein</fullName>
    </submittedName>
</protein>
<dbReference type="GO" id="GO:0004672">
    <property type="term" value="F:protein kinase activity"/>
    <property type="evidence" value="ECO:0007669"/>
    <property type="project" value="InterPro"/>
</dbReference>
<evidence type="ECO:0000313" key="2">
    <source>
        <dbReference type="EMBL" id="KAJ5569093.1"/>
    </source>
</evidence>
<dbReference type="GO" id="GO:0005524">
    <property type="term" value="F:ATP binding"/>
    <property type="evidence" value="ECO:0007669"/>
    <property type="project" value="InterPro"/>
</dbReference>
<dbReference type="InterPro" id="IPR000719">
    <property type="entry name" value="Prot_kinase_dom"/>
</dbReference>
<evidence type="ECO:0000313" key="3">
    <source>
        <dbReference type="Proteomes" id="UP001216150"/>
    </source>
</evidence>
<dbReference type="Proteomes" id="UP001216150">
    <property type="component" value="Unassembled WGS sequence"/>
</dbReference>
<accession>A0AAD6DAJ3</accession>
<proteinExistence type="predicted"/>
<dbReference type="PROSITE" id="PS50011">
    <property type="entry name" value="PROTEIN_KINASE_DOM"/>
    <property type="match status" value="1"/>
</dbReference>
<keyword evidence="2" id="KW-0808">Transferase</keyword>
<feature type="domain" description="Protein kinase" evidence="1">
    <location>
        <begin position="1"/>
        <end position="178"/>
    </location>
</feature>
<dbReference type="Pfam" id="PF00069">
    <property type="entry name" value="Pkinase"/>
    <property type="match status" value="1"/>
</dbReference>
<name>A0AAD6DAJ3_9EURO</name>
<sequence>MQLNLARPKLASSGLFFSLREIAIIGIQMVSALEFIHSRNFIHGDIQPSHIVYDKSGEKVVLIGLGKARRLRDALTLRHFPELMPDTIGSPIFTSINSHHGHTLSRRDDMESLGYVLVYIYRGTLPWQQFPHTSIAEILKKKSSVNIEELCGGLEPLYNYLNSVKRLSFEETPDYVSLRQKLETLAAWS</sequence>
<dbReference type="InterPro" id="IPR050235">
    <property type="entry name" value="CK1_Ser-Thr_kinase"/>
</dbReference>